<dbReference type="PANTHER" id="PTHR33744">
    <property type="entry name" value="CARBOHYDRATE DIACID REGULATOR"/>
    <property type="match status" value="1"/>
</dbReference>
<evidence type="ECO:0000259" key="4">
    <source>
        <dbReference type="Pfam" id="PF17853"/>
    </source>
</evidence>
<feature type="compositionally biased region" description="Pro residues" evidence="2">
    <location>
        <begin position="1"/>
        <end position="10"/>
    </location>
</feature>
<dbReference type="Pfam" id="PF13556">
    <property type="entry name" value="HTH_30"/>
    <property type="match status" value="1"/>
</dbReference>
<dbReference type="eggNOG" id="COG3835">
    <property type="taxonomic scope" value="Bacteria"/>
</dbReference>
<protein>
    <submittedName>
        <fullName evidence="5">Transcriptional regulator, CdaR</fullName>
    </submittedName>
</protein>
<dbReference type="Pfam" id="PF17853">
    <property type="entry name" value="GGDEF_2"/>
    <property type="match status" value="1"/>
</dbReference>
<evidence type="ECO:0000313" key="5">
    <source>
        <dbReference type="EMBL" id="ACL43334.1"/>
    </source>
</evidence>
<gene>
    <name evidence="5" type="ordered locus">Cyan7425_0948</name>
</gene>
<dbReference type="AlphaFoldDB" id="B8HX31"/>
<dbReference type="InterPro" id="IPR025736">
    <property type="entry name" value="PucR_C-HTH_dom"/>
</dbReference>
<name>B8HX31_CYAP4</name>
<accession>B8HX31</accession>
<dbReference type="HOGENOM" id="CLU_628093_0_0_3"/>
<feature type="domain" description="CdaR GGDEF-like" evidence="4">
    <location>
        <begin position="154"/>
        <end position="308"/>
    </location>
</feature>
<dbReference type="InterPro" id="IPR042070">
    <property type="entry name" value="PucR_C-HTH_sf"/>
</dbReference>
<feature type="compositionally biased region" description="Polar residues" evidence="2">
    <location>
        <begin position="15"/>
        <end position="27"/>
    </location>
</feature>
<dbReference type="Gene3D" id="1.10.10.2840">
    <property type="entry name" value="PucR C-terminal helix-turn-helix domain"/>
    <property type="match status" value="1"/>
</dbReference>
<feature type="region of interest" description="Disordered" evidence="2">
    <location>
        <begin position="1"/>
        <end position="30"/>
    </location>
</feature>
<sequence>MPMPLANPPEPHTEPSLSLPPSETLEQPGNDPLQKVARQVVEQLTRLLQTGVIVTDQAGWIIASYEPAWLGLSLQRVRSQFHPLNAAIPLRWGEDQGTIRIAASTQTEPLNLRLIQRLVDLILQQTTVLTSGTSQHELKHKFIHDLLRGRPLNRLDILRDGQIFGMDLTRPRAVVLIDAANYILATPEFDLERPTHQIWWRAQRVISSVVSFFHLPNDTICAYIGDGEIAVLKASRTQDLAAWASGQDQASLLNSSWANLSALKRAGNALLSRLRSDTQAAITIGIGRYHPQLEGLAHSYQDARAALSLGKHFHGQNQVHCLDSLGIAAFIGLADEATKIDLARHLLSPLDQETELLETLNVFFDQNCCPSTTAQQLSIHRNTLSYRLEKVTLLTGLDPRRFDQAMQIRLALLLRSLPTSPSPPPDQHPTLGSRTE</sequence>
<evidence type="ECO:0000256" key="2">
    <source>
        <dbReference type="SAM" id="MobiDB-lite"/>
    </source>
</evidence>
<feature type="region of interest" description="Disordered" evidence="2">
    <location>
        <begin position="416"/>
        <end position="436"/>
    </location>
</feature>
<reference evidence="5" key="1">
    <citation type="submission" date="2009-01" db="EMBL/GenBank/DDBJ databases">
        <title>Complete sequence of chromosome Cyanothece sp. PCC 7425.</title>
        <authorList>
            <consortium name="US DOE Joint Genome Institute"/>
            <person name="Lucas S."/>
            <person name="Copeland A."/>
            <person name="Lapidus A."/>
            <person name="Glavina del Rio T."/>
            <person name="Dalin E."/>
            <person name="Tice H."/>
            <person name="Bruce D."/>
            <person name="Goodwin L."/>
            <person name="Pitluck S."/>
            <person name="Sims D."/>
            <person name="Meineke L."/>
            <person name="Brettin T."/>
            <person name="Detter J.C."/>
            <person name="Han C."/>
            <person name="Larimer F."/>
            <person name="Land M."/>
            <person name="Hauser L."/>
            <person name="Kyrpides N."/>
            <person name="Ovchinnikova G."/>
            <person name="Liberton M."/>
            <person name="Stoeckel J."/>
            <person name="Banerjee A."/>
            <person name="Singh A."/>
            <person name="Page L."/>
            <person name="Sato H."/>
            <person name="Zhao L."/>
            <person name="Sherman L."/>
            <person name="Pakrasi H."/>
            <person name="Richardson P."/>
        </authorList>
    </citation>
    <scope>NUCLEOTIDE SEQUENCE</scope>
    <source>
        <strain evidence="5">PCC 7425</strain>
    </source>
</reference>
<organism evidence="5">
    <name type="scientific">Cyanothece sp. (strain PCC 7425 / ATCC 29141)</name>
    <dbReference type="NCBI Taxonomy" id="395961"/>
    <lineage>
        <taxon>Bacteria</taxon>
        <taxon>Bacillati</taxon>
        <taxon>Cyanobacteriota</taxon>
        <taxon>Cyanophyceae</taxon>
        <taxon>Gomontiellales</taxon>
        <taxon>Cyanothecaceae</taxon>
        <taxon>Cyanothece</taxon>
    </lineage>
</organism>
<comment type="similarity">
    <text evidence="1">Belongs to the CdaR family.</text>
</comment>
<dbReference type="KEGG" id="cyn:Cyan7425_0948"/>
<dbReference type="InterPro" id="IPR051448">
    <property type="entry name" value="CdaR-like_regulators"/>
</dbReference>
<dbReference type="EMBL" id="CP001344">
    <property type="protein sequence ID" value="ACL43334.1"/>
    <property type="molecule type" value="Genomic_DNA"/>
</dbReference>
<feature type="domain" description="PucR C-terminal helix-turn-helix" evidence="3">
    <location>
        <begin position="356"/>
        <end position="413"/>
    </location>
</feature>
<proteinExistence type="inferred from homology"/>
<evidence type="ECO:0000259" key="3">
    <source>
        <dbReference type="Pfam" id="PF13556"/>
    </source>
</evidence>
<dbReference type="PANTHER" id="PTHR33744:SF15">
    <property type="entry name" value="CARBOHYDRATE DIACID REGULATOR"/>
    <property type="match status" value="1"/>
</dbReference>
<dbReference type="InterPro" id="IPR041522">
    <property type="entry name" value="CdaR_GGDEF"/>
</dbReference>
<dbReference type="STRING" id="395961.Cyan7425_0948"/>
<evidence type="ECO:0000256" key="1">
    <source>
        <dbReference type="ARBA" id="ARBA00006754"/>
    </source>
</evidence>